<dbReference type="RefSeq" id="WP_004721698.1">
    <property type="nucleotide sequence ID" value="NZ_BBRY01000003.1"/>
</dbReference>
<proteinExistence type="predicted"/>
<organism evidence="1 2">
    <name type="scientific">Acinetobacter guillouiae</name>
    <name type="common">Acinetobacter genomosp. 11</name>
    <dbReference type="NCBI Taxonomy" id="106649"/>
    <lineage>
        <taxon>Bacteria</taxon>
        <taxon>Pseudomonadati</taxon>
        <taxon>Pseudomonadota</taxon>
        <taxon>Gammaproteobacteria</taxon>
        <taxon>Moraxellales</taxon>
        <taxon>Moraxellaceae</taxon>
        <taxon>Acinetobacter</taxon>
    </lineage>
</organism>
<evidence type="ECO:0000313" key="2">
    <source>
        <dbReference type="Proteomes" id="UP000887320"/>
    </source>
</evidence>
<comment type="caution">
    <text evidence="1">The sequence shown here is derived from an EMBL/GenBank/DDBJ whole genome shotgun (WGS) entry which is preliminary data.</text>
</comment>
<protein>
    <submittedName>
        <fullName evidence="1">MazG-like protein</fullName>
    </submittedName>
</protein>
<dbReference type="Proteomes" id="UP000887320">
    <property type="component" value="Unassembled WGS sequence"/>
</dbReference>
<name>A0A6A1RQK3_ACIGI</name>
<sequence>MDHKITVDEVVARSVKIRERYHELERINHHAEWTVQEDALAFLSDAGLVGRLVMAQTGKWLHKGDAQQELQHKLGECVWWLAIIANELDMDLTEATQYFLDKAEKI</sequence>
<evidence type="ECO:0000313" key="1">
    <source>
        <dbReference type="EMBL" id="MCF0263842.1"/>
    </source>
</evidence>
<accession>A0A6A1RQK3</accession>
<dbReference type="AlphaFoldDB" id="A0A6A1RQK3"/>
<reference evidence="1" key="1">
    <citation type="submission" date="2021-07" db="EMBL/GenBank/DDBJ databases">
        <authorList>
            <person name="Fernandez M."/>
            <person name="Pereira P."/>
            <person name="Torres Tejerizo G.A."/>
            <person name="Gonzalez P."/>
            <person name="Agostini E."/>
        </authorList>
    </citation>
    <scope>NUCLEOTIDE SEQUENCE</scope>
    <source>
        <strain evidence="1">SFC 500-1A</strain>
    </source>
</reference>
<dbReference type="Gene3D" id="1.10.287.1080">
    <property type="entry name" value="MazG-like"/>
    <property type="match status" value="1"/>
</dbReference>
<gene>
    <name evidence="1" type="ORF">KW868_05080</name>
</gene>
<dbReference type="EMBL" id="JAHWXT010000001">
    <property type="protein sequence ID" value="MCF0263842.1"/>
    <property type="molecule type" value="Genomic_DNA"/>
</dbReference>
<dbReference type="CDD" id="cd11543">
    <property type="entry name" value="NTP-PPase_u6"/>
    <property type="match status" value="1"/>
</dbReference>